<comment type="subcellular location">
    <subcellularLocation>
        <location evidence="1">Membrane</location>
    </subcellularLocation>
</comment>
<keyword evidence="3 8" id="KW-0812">Transmembrane</keyword>
<feature type="transmembrane region" description="Helical" evidence="8">
    <location>
        <begin position="349"/>
        <end position="370"/>
    </location>
</feature>
<keyword evidence="6 8" id="KW-1133">Transmembrane helix</keyword>
<feature type="transmembrane region" description="Helical" evidence="8">
    <location>
        <begin position="283"/>
        <end position="302"/>
    </location>
</feature>
<feature type="transmembrane region" description="Helical" evidence="8">
    <location>
        <begin position="314"/>
        <end position="337"/>
    </location>
</feature>
<evidence type="ECO:0000313" key="12">
    <source>
        <dbReference type="EMBL" id="KAK1353959.1"/>
    </source>
</evidence>
<evidence type="ECO:0000256" key="1">
    <source>
        <dbReference type="ARBA" id="ARBA00004370"/>
    </source>
</evidence>
<keyword evidence="2" id="KW-0813">Transport</keyword>
<dbReference type="SMART" id="SM00665">
    <property type="entry name" value="B561"/>
    <property type="match status" value="1"/>
</dbReference>
<feature type="transmembrane region" description="Helical" evidence="8">
    <location>
        <begin position="251"/>
        <end position="271"/>
    </location>
</feature>
<dbReference type="Pfam" id="PF03351">
    <property type="entry name" value="DOMON"/>
    <property type="match status" value="1"/>
</dbReference>
<evidence type="ECO:0000256" key="2">
    <source>
        <dbReference type="ARBA" id="ARBA00022448"/>
    </source>
</evidence>
<evidence type="ECO:0000313" key="13">
    <source>
        <dbReference type="Proteomes" id="UP001237642"/>
    </source>
</evidence>
<sequence>MKTSSFLLINILFFIVLNLSPRIQVNSQAAATDSCASSFDLGRQLLFKTTSLICRSVWDAQGFILRYEETSPKLWSFILSAPNTNSYIGMGFSSNGKMVGSSAIVGWRGADGGSMIKRYHLTGQKPKQVVPDQGNLQVVGTSSSLISLSGRLYITFQLNTSLPDNRILYSVGPAGRLPVRPGFQLAEHDQKVSTILDYASGESKTKGSSSSTLKKIHGILNMSGWGIILPIGAMVARYMKPWDPVWFYSHSLVQSLGFLFGVSGIICGFVLENRLGVDVDKHKSLGVIILTLGCLQVIAFLVRPEKESKVRKYWNWYHYSLGRVLIILAVANVFYGIHLGDAGSVWKASYAVVVCLLFVVAFILELRLWIRH</sequence>
<dbReference type="InterPro" id="IPR005018">
    <property type="entry name" value="DOMON_domain"/>
</dbReference>
<evidence type="ECO:0000259" key="10">
    <source>
        <dbReference type="PROSITE" id="PS50836"/>
    </source>
</evidence>
<evidence type="ECO:0000256" key="4">
    <source>
        <dbReference type="ARBA" id="ARBA00022729"/>
    </source>
</evidence>
<protein>
    <submittedName>
        <fullName evidence="12">Cytochrome b561 and DOMON domain-containing protein</fullName>
    </submittedName>
</protein>
<reference evidence="12" key="2">
    <citation type="submission" date="2023-05" db="EMBL/GenBank/DDBJ databases">
        <authorList>
            <person name="Schelkunov M.I."/>
        </authorList>
    </citation>
    <scope>NUCLEOTIDE SEQUENCE</scope>
    <source>
        <strain evidence="12">Hsosn_3</strain>
        <tissue evidence="12">Leaf</tissue>
    </source>
</reference>
<feature type="chain" id="PRO_5042220999" evidence="9">
    <location>
        <begin position="19"/>
        <end position="372"/>
    </location>
</feature>
<feature type="signal peptide" evidence="9">
    <location>
        <begin position="1"/>
        <end position="18"/>
    </location>
</feature>
<dbReference type="InterPro" id="IPR006593">
    <property type="entry name" value="Cyt_b561/ferric_Rdtase_TM"/>
</dbReference>
<evidence type="ECO:0000256" key="3">
    <source>
        <dbReference type="ARBA" id="ARBA00022692"/>
    </source>
</evidence>
<evidence type="ECO:0000256" key="5">
    <source>
        <dbReference type="ARBA" id="ARBA00022982"/>
    </source>
</evidence>
<gene>
    <name evidence="12" type="ORF">POM88_047215</name>
</gene>
<keyword evidence="4 9" id="KW-0732">Signal</keyword>
<feature type="domain" description="DOMON" evidence="10">
    <location>
        <begin position="61"/>
        <end position="175"/>
    </location>
</feature>
<dbReference type="CDD" id="cd09631">
    <property type="entry name" value="DOMON_DOH"/>
    <property type="match status" value="1"/>
</dbReference>
<dbReference type="PROSITE" id="PS50836">
    <property type="entry name" value="DOMON"/>
    <property type="match status" value="1"/>
</dbReference>
<dbReference type="InterPro" id="IPR045266">
    <property type="entry name" value="DOH_DOMON"/>
</dbReference>
<dbReference type="GO" id="GO:0016020">
    <property type="term" value="C:membrane"/>
    <property type="evidence" value="ECO:0007669"/>
    <property type="project" value="UniProtKB-SubCell"/>
</dbReference>
<organism evidence="12 13">
    <name type="scientific">Heracleum sosnowskyi</name>
    <dbReference type="NCBI Taxonomy" id="360622"/>
    <lineage>
        <taxon>Eukaryota</taxon>
        <taxon>Viridiplantae</taxon>
        <taxon>Streptophyta</taxon>
        <taxon>Embryophyta</taxon>
        <taxon>Tracheophyta</taxon>
        <taxon>Spermatophyta</taxon>
        <taxon>Magnoliopsida</taxon>
        <taxon>eudicotyledons</taxon>
        <taxon>Gunneridae</taxon>
        <taxon>Pentapetalae</taxon>
        <taxon>asterids</taxon>
        <taxon>campanulids</taxon>
        <taxon>Apiales</taxon>
        <taxon>Apiaceae</taxon>
        <taxon>Apioideae</taxon>
        <taxon>apioid superclade</taxon>
        <taxon>Tordylieae</taxon>
        <taxon>Tordyliinae</taxon>
        <taxon>Heracleum</taxon>
    </lineage>
</organism>
<evidence type="ECO:0000256" key="6">
    <source>
        <dbReference type="ARBA" id="ARBA00022989"/>
    </source>
</evidence>
<dbReference type="SMART" id="SM00664">
    <property type="entry name" value="DoH"/>
    <property type="match status" value="1"/>
</dbReference>
<dbReference type="AlphaFoldDB" id="A0AAD8LZD8"/>
<dbReference type="CDD" id="cd08760">
    <property type="entry name" value="Cyt_b561_FRRS1_like"/>
    <property type="match status" value="1"/>
</dbReference>
<name>A0AAD8LZD8_9APIA</name>
<dbReference type="Proteomes" id="UP001237642">
    <property type="component" value="Unassembled WGS sequence"/>
</dbReference>
<dbReference type="EMBL" id="JAUIZM010000011">
    <property type="protein sequence ID" value="KAK1353959.1"/>
    <property type="molecule type" value="Genomic_DNA"/>
</dbReference>
<proteinExistence type="predicted"/>
<feature type="domain" description="Cytochrome b561" evidence="11">
    <location>
        <begin position="179"/>
        <end position="372"/>
    </location>
</feature>
<evidence type="ECO:0000256" key="9">
    <source>
        <dbReference type="SAM" id="SignalP"/>
    </source>
</evidence>
<accession>A0AAD8LZD8</accession>
<dbReference type="PANTHER" id="PTHR23130">
    <property type="entry name" value="CYTOCHROME B561 AND DOMON DOMAIN-CONTAINING PROTEIN"/>
    <property type="match status" value="1"/>
</dbReference>
<dbReference type="PANTHER" id="PTHR23130:SF171">
    <property type="entry name" value="OS01G0895300 PROTEIN"/>
    <property type="match status" value="1"/>
</dbReference>
<evidence type="ECO:0000259" key="11">
    <source>
        <dbReference type="PROSITE" id="PS50939"/>
    </source>
</evidence>
<reference evidence="12" key="1">
    <citation type="submission" date="2023-02" db="EMBL/GenBank/DDBJ databases">
        <title>Genome of toxic invasive species Heracleum sosnowskyi carries increased number of genes despite the absence of recent whole-genome duplications.</title>
        <authorList>
            <person name="Schelkunov M."/>
            <person name="Shtratnikova V."/>
            <person name="Makarenko M."/>
            <person name="Klepikova A."/>
            <person name="Omelchenko D."/>
            <person name="Novikova G."/>
            <person name="Obukhova E."/>
            <person name="Bogdanov V."/>
            <person name="Penin A."/>
            <person name="Logacheva M."/>
        </authorList>
    </citation>
    <scope>NUCLEOTIDE SEQUENCE</scope>
    <source>
        <strain evidence="12">Hsosn_3</strain>
        <tissue evidence="12">Leaf</tissue>
    </source>
</reference>
<comment type="caution">
    <text evidence="12">The sequence shown here is derived from an EMBL/GenBank/DDBJ whole genome shotgun (WGS) entry which is preliminary data.</text>
</comment>
<dbReference type="PROSITE" id="PS50939">
    <property type="entry name" value="CYTOCHROME_B561"/>
    <property type="match status" value="1"/>
</dbReference>
<feature type="transmembrane region" description="Helical" evidence="8">
    <location>
        <begin position="218"/>
        <end position="239"/>
    </location>
</feature>
<keyword evidence="5" id="KW-0249">Electron transport</keyword>
<evidence type="ECO:0000256" key="7">
    <source>
        <dbReference type="ARBA" id="ARBA00023136"/>
    </source>
</evidence>
<dbReference type="Gene3D" id="1.20.120.1770">
    <property type="match status" value="1"/>
</dbReference>
<keyword evidence="13" id="KW-1185">Reference proteome</keyword>
<evidence type="ECO:0000256" key="8">
    <source>
        <dbReference type="SAM" id="Phobius"/>
    </source>
</evidence>
<keyword evidence="7 8" id="KW-0472">Membrane</keyword>